<dbReference type="Proteomes" id="UP001497535">
    <property type="component" value="Unassembled WGS sequence"/>
</dbReference>
<accession>A0ACB1A051</accession>
<name>A0ACB1A051_MELEN</name>
<organism evidence="1 2">
    <name type="scientific">Meloidogyne enterolobii</name>
    <name type="common">Root-knot nematode worm</name>
    <name type="synonym">Meloidogyne mayaguensis</name>
    <dbReference type="NCBI Taxonomy" id="390850"/>
    <lineage>
        <taxon>Eukaryota</taxon>
        <taxon>Metazoa</taxon>
        <taxon>Ecdysozoa</taxon>
        <taxon>Nematoda</taxon>
        <taxon>Chromadorea</taxon>
        <taxon>Rhabditida</taxon>
        <taxon>Tylenchina</taxon>
        <taxon>Tylenchomorpha</taxon>
        <taxon>Tylenchoidea</taxon>
        <taxon>Meloidogynidae</taxon>
        <taxon>Meloidogyninae</taxon>
        <taxon>Meloidogyne</taxon>
    </lineage>
</organism>
<comment type="caution">
    <text evidence="1">The sequence shown here is derived from an EMBL/GenBank/DDBJ whole genome shotgun (WGS) entry which is preliminary data.</text>
</comment>
<keyword evidence="2" id="KW-1185">Reference proteome</keyword>
<evidence type="ECO:0000313" key="2">
    <source>
        <dbReference type="Proteomes" id="UP001497535"/>
    </source>
</evidence>
<sequence length="153" mass="17209">MKLLISIFIGFLAISISLQDDVATPAAEFPDFCSNPSLNKNAKVKACCEAVTEAANAGTYKGADGPVPDKCTLKSCGRRCQKAQQPKVSLQKNVNVEIQRMKLQQKLHQLHETHTHLDQNLLQNNLDIPKHQHHQLHETHTHLDQNHLHQEDK</sequence>
<proteinExistence type="predicted"/>
<protein>
    <submittedName>
        <fullName evidence="1">Uncharacterized protein</fullName>
    </submittedName>
</protein>
<evidence type="ECO:0000313" key="1">
    <source>
        <dbReference type="EMBL" id="CAK5084588.1"/>
    </source>
</evidence>
<gene>
    <name evidence="1" type="ORF">MENTE1834_LOCUS31984</name>
</gene>
<reference evidence="1" key="1">
    <citation type="submission" date="2023-11" db="EMBL/GenBank/DDBJ databases">
        <authorList>
            <person name="Poullet M."/>
        </authorList>
    </citation>
    <scope>NUCLEOTIDE SEQUENCE</scope>
    <source>
        <strain evidence="1">E1834</strain>
    </source>
</reference>
<dbReference type="EMBL" id="CAVMJV010000054">
    <property type="protein sequence ID" value="CAK5084588.1"/>
    <property type="molecule type" value="Genomic_DNA"/>
</dbReference>